<dbReference type="AlphaFoldDB" id="A0A009SX61"/>
<evidence type="ECO:0000313" key="1">
    <source>
        <dbReference type="EMBL" id="EXC51467.1"/>
    </source>
</evidence>
<sequence length="841" mass="94298">MNIAEFIQDKIFRPRVQKTGCLVVYDPDGHYQNLCNTLADEKLIVVDVSKSSIESRIAAIQGLRDLVEKQLTGMLVYIPKKAPQSDEEKQSDPFAPIAAAGSIFPEGDGDNFESICLKAKPDHATAIRAIFQQDALPSFAVIDAIGGGLGWPNLRALLMVESARDILHSLLVPNDAQRAALKSSDNWIAEAQDLLANSIGLTLKTRVKTWESIADELWRFVLFSEFVFDLPGSLPLSLADVPQAETHAKPLIEDLCDRIRNDRRTQSLYIDRAEEIEKELDLVNLFEGWPDLGDRDTFPFEERTFLNRAIQAILRDDITQVRNIFERHQQSVWTGKGETRAQWDLIRSATELLQTCDDMERLLSENARNLEALVSFYITQLREVDRLHREFEQAVSDYDWQDTRGVMTPVKSQVRKQYGKLVEKVQLIFTRHVEQRGWPLTGHLSNTDVFDRVVAPKLQKNGHKVAYFMIDALRYELGVELERQLLEDGHVEVQAAMAQLPSITPVGMASLLPGAGQQLHIKNDQQSLLPMLGELVVNTVTQRMDVFRKKYGQRFEEGRLEDFVRGRFDLSPETDLLVLRAVEIDSHFENHPDTAPAEIMNALKRIRVAIHKLKERGFHEVVIATDHGFFMNTHAGAGDVCNKLSGNNWIGIHDRCALGDGVGDANHLVVSAEKMGIRGDFAKFAAPYSLASYRSGLLYYHGGISLQESVVPVITMQLKASNQPILHKASVVMSYKNGNKYITTRMPVIDLAVETADMFSVENDFEILLEAHNSKGEVVGEAKVGGVVNPATGSLSLKPGDKVQVTMKMQMDFEGKFKIKALNPATYTVYCQLDLATDYAV</sequence>
<protein>
    <submittedName>
        <fullName evidence="1">PglZ domain protein</fullName>
    </submittedName>
</protein>
<proteinExistence type="predicted"/>
<gene>
    <name evidence="1" type="ORF">J529_1896</name>
</gene>
<evidence type="ECO:0000313" key="2">
    <source>
        <dbReference type="Proteomes" id="UP000020735"/>
    </source>
</evidence>
<comment type="caution">
    <text evidence="1">The sequence shown here is derived from an EMBL/GenBank/DDBJ whole genome shotgun (WGS) entry which is preliminary data.</text>
</comment>
<dbReference type="PATRIC" id="fig|1310630.3.peg.1853"/>
<reference evidence="1 2" key="1">
    <citation type="submission" date="2014-02" db="EMBL/GenBank/DDBJ databases">
        <title>Comparative genomics and transcriptomics to identify genetic mechanisms underlying the emergence of carbapenem resistant Acinetobacter baumannii (CRAb).</title>
        <authorList>
            <person name="Harris A.D."/>
            <person name="Johnson K.J."/>
            <person name="George J."/>
            <person name="Shefchek K."/>
            <person name="Daugherty S.C."/>
            <person name="Parankush S."/>
            <person name="Sadzewicz L."/>
            <person name="Tallon L."/>
            <person name="Sengamalay N."/>
            <person name="Hazen T.H."/>
            <person name="Rasko D.A."/>
        </authorList>
    </citation>
    <scope>NUCLEOTIDE SEQUENCE [LARGE SCALE GENOMIC DNA]</scope>
    <source>
        <strain evidence="1 2">99063</strain>
    </source>
</reference>
<dbReference type="Proteomes" id="UP000020735">
    <property type="component" value="Unassembled WGS sequence"/>
</dbReference>
<dbReference type="EMBL" id="JEXJ01000025">
    <property type="protein sequence ID" value="EXC51467.1"/>
    <property type="molecule type" value="Genomic_DNA"/>
</dbReference>
<dbReference type="Pfam" id="PF08665">
    <property type="entry name" value="PglZ"/>
    <property type="match status" value="1"/>
</dbReference>
<name>A0A009SX61_ACIBA</name>
<organism evidence="1 2">
    <name type="scientific">Acinetobacter baumannii 99063</name>
    <dbReference type="NCBI Taxonomy" id="1310630"/>
    <lineage>
        <taxon>Bacteria</taxon>
        <taxon>Pseudomonadati</taxon>
        <taxon>Pseudomonadota</taxon>
        <taxon>Gammaproteobacteria</taxon>
        <taxon>Moraxellales</taxon>
        <taxon>Moraxellaceae</taxon>
        <taxon>Acinetobacter</taxon>
        <taxon>Acinetobacter calcoaceticus/baumannii complex</taxon>
    </lineage>
</organism>
<accession>A0A009SX61</accession>